<keyword evidence="6" id="KW-0436">Ligase</keyword>
<dbReference type="NCBIfam" id="TIGR02727">
    <property type="entry name" value="MTHFS_bact"/>
    <property type="match status" value="1"/>
</dbReference>
<comment type="catalytic activity">
    <reaction evidence="4">
        <text>(6S)-5-formyl-5,6,7,8-tetrahydrofolate + ATP = (6R)-5,10-methenyltetrahydrofolate + ADP + phosphate</text>
        <dbReference type="Rhea" id="RHEA:10488"/>
        <dbReference type="ChEBI" id="CHEBI:30616"/>
        <dbReference type="ChEBI" id="CHEBI:43474"/>
        <dbReference type="ChEBI" id="CHEBI:57455"/>
        <dbReference type="ChEBI" id="CHEBI:57457"/>
        <dbReference type="ChEBI" id="CHEBI:456216"/>
        <dbReference type="EC" id="6.3.3.2"/>
    </reaction>
</comment>
<keyword evidence="4" id="KW-0460">Magnesium</keyword>
<dbReference type="PIRSF" id="PIRSF006806">
    <property type="entry name" value="FTHF_cligase"/>
    <property type="match status" value="1"/>
</dbReference>
<comment type="caution">
    <text evidence="6">The sequence shown here is derived from an EMBL/GenBank/DDBJ whole genome shotgun (WGS) entry which is preliminary data.</text>
</comment>
<dbReference type="PANTHER" id="PTHR23407:SF1">
    <property type="entry name" value="5-FORMYLTETRAHYDROFOLATE CYCLO-LIGASE"/>
    <property type="match status" value="1"/>
</dbReference>
<dbReference type="InterPro" id="IPR002698">
    <property type="entry name" value="FTHF_cligase"/>
</dbReference>
<dbReference type="EMBL" id="JBHSIM010000065">
    <property type="protein sequence ID" value="MFC4836531.1"/>
    <property type="molecule type" value="Genomic_DNA"/>
</dbReference>
<feature type="region of interest" description="Disordered" evidence="5">
    <location>
        <begin position="192"/>
        <end position="212"/>
    </location>
</feature>
<comment type="similarity">
    <text evidence="1 4">Belongs to the 5-formyltetrahydrofolate cyclo-ligase family.</text>
</comment>
<keyword evidence="4" id="KW-0479">Metal-binding</keyword>
<dbReference type="GO" id="GO:0030272">
    <property type="term" value="F:5-formyltetrahydrofolate cyclo-ligase activity"/>
    <property type="evidence" value="ECO:0007669"/>
    <property type="project" value="UniProtKB-EC"/>
</dbReference>
<evidence type="ECO:0000256" key="3">
    <source>
        <dbReference type="ARBA" id="ARBA00022840"/>
    </source>
</evidence>
<keyword evidence="7" id="KW-1185">Reference proteome</keyword>
<sequence length="212" mass="21843">MTRSKAEWRRPLLEARRGRSDEARRADAAALAAGLPAVLDGVGDPVCLFVAVRGEPGATPDGALPVLDVARALGRRVLLPVTVGGAPLDWASYDGPDALGPGPHGVLEPTGPRLGPSAVAGAGLVVVPALAVDHRGVRLGRGGGHYDRTLPLAGAATRLVALVGDDELVEGPLPAEPHDVAVHAVWRPRTGVTPLPLSSARRRPRGPAWGPR</sequence>
<dbReference type="SUPFAM" id="SSF100950">
    <property type="entry name" value="NagB/RpiA/CoA transferase-like"/>
    <property type="match status" value="1"/>
</dbReference>
<evidence type="ECO:0000256" key="1">
    <source>
        <dbReference type="ARBA" id="ARBA00010638"/>
    </source>
</evidence>
<keyword evidence="2 4" id="KW-0547">Nucleotide-binding</keyword>
<evidence type="ECO:0000256" key="5">
    <source>
        <dbReference type="SAM" id="MobiDB-lite"/>
    </source>
</evidence>
<dbReference type="Proteomes" id="UP001595909">
    <property type="component" value="Unassembled WGS sequence"/>
</dbReference>
<evidence type="ECO:0000256" key="2">
    <source>
        <dbReference type="ARBA" id="ARBA00022741"/>
    </source>
</evidence>
<accession>A0ABV9RQN2</accession>
<dbReference type="PANTHER" id="PTHR23407">
    <property type="entry name" value="ATPASE INHIBITOR/5-FORMYLTETRAHYDROFOLATE CYCLO-LIGASE"/>
    <property type="match status" value="1"/>
</dbReference>
<comment type="cofactor">
    <cofactor evidence="4">
        <name>Mg(2+)</name>
        <dbReference type="ChEBI" id="CHEBI:18420"/>
    </cofactor>
</comment>
<evidence type="ECO:0000256" key="4">
    <source>
        <dbReference type="RuleBase" id="RU361279"/>
    </source>
</evidence>
<dbReference type="InterPro" id="IPR037171">
    <property type="entry name" value="NagB/RpiA_transferase-like"/>
</dbReference>
<reference evidence="7" key="1">
    <citation type="journal article" date="2019" name="Int. J. Syst. Evol. Microbiol.">
        <title>The Global Catalogue of Microorganisms (GCM) 10K type strain sequencing project: providing services to taxonomists for standard genome sequencing and annotation.</title>
        <authorList>
            <consortium name="The Broad Institute Genomics Platform"/>
            <consortium name="The Broad Institute Genome Sequencing Center for Infectious Disease"/>
            <person name="Wu L."/>
            <person name="Ma J."/>
        </authorList>
    </citation>
    <scope>NUCLEOTIDE SEQUENCE [LARGE SCALE GENOMIC DNA]</scope>
    <source>
        <strain evidence="7">CCUG 50347</strain>
    </source>
</reference>
<gene>
    <name evidence="6" type="ORF">ACFPEL_29290</name>
</gene>
<organism evidence="6 7">
    <name type="scientific">Actinomycetospora chibensis</name>
    <dbReference type="NCBI Taxonomy" id="663606"/>
    <lineage>
        <taxon>Bacteria</taxon>
        <taxon>Bacillati</taxon>
        <taxon>Actinomycetota</taxon>
        <taxon>Actinomycetes</taxon>
        <taxon>Pseudonocardiales</taxon>
        <taxon>Pseudonocardiaceae</taxon>
        <taxon>Actinomycetospora</taxon>
    </lineage>
</organism>
<dbReference type="Gene3D" id="3.40.50.10420">
    <property type="entry name" value="NagB/RpiA/CoA transferase-like"/>
    <property type="match status" value="1"/>
</dbReference>
<dbReference type="EC" id="6.3.3.2" evidence="4"/>
<name>A0ABV9RQN2_9PSEU</name>
<keyword evidence="3 4" id="KW-0067">ATP-binding</keyword>
<evidence type="ECO:0000313" key="6">
    <source>
        <dbReference type="EMBL" id="MFC4836531.1"/>
    </source>
</evidence>
<dbReference type="InterPro" id="IPR024185">
    <property type="entry name" value="FTHF_cligase-like_sf"/>
</dbReference>
<dbReference type="Pfam" id="PF01812">
    <property type="entry name" value="5-FTHF_cyc-lig"/>
    <property type="match status" value="1"/>
</dbReference>
<protein>
    <recommendedName>
        <fullName evidence="4">5-formyltetrahydrofolate cyclo-ligase</fullName>
        <ecNumber evidence="4">6.3.3.2</ecNumber>
    </recommendedName>
</protein>
<proteinExistence type="inferred from homology"/>
<evidence type="ECO:0000313" key="7">
    <source>
        <dbReference type="Proteomes" id="UP001595909"/>
    </source>
</evidence>
<dbReference type="RefSeq" id="WP_274189682.1">
    <property type="nucleotide sequence ID" value="NZ_BAABHN010000065.1"/>
</dbReference>